<dbReference type="STRING" id="6277.A0A498S654"/>
<dbReference type="PRINTS" id="PR00622">
    <property type="entry name" value="HISTONEH3"/>
</dbReference>
<dbReference type="GO" id="GO:0005634">
    <property type="term" value="C:nucleus"/>
    <property type="evidence" value="ECO:0007669"/>
    <property type="project" value="UniProtKB-SubCell"/>
</dbReference>
<evidence type="ECO:0000256" key="4">
    <source>
        <dbReference type="ARBA" id="ARBA00022454"/>
    </source>
</evidence>
<evidence type="ECO:0000259" key="8">
    <source>
        <dbReference type="Pfam" id="PF00125"/>
    </source>
</evidence>
<dbReference type="Gene3D" id="1.10.20.10">
    <property type="entry name" value="Histone, subunit A"/>
    <property type="match status" value="1"/>
</dbReference>
<reference evidence="9 10" key="1">
    <citation type="submission" date="2018-08" db="EMBL/GenBank/DDBJ databases">
        <authorList>
            <person name="Laetsch R D."/>
            <person name="Stevens L."/>
            <person name="Kumar S."/>
            <person name="Blaxter L. M."/>
        </authorList>
    </citation>
    <scope>NUCLEOTIDE SEQUENCE [LARGE SCALE GENOMIC DNA]</scope>
</reference>
<dbReference type="PANTHER" id="PTHR45810">
    <property type="entry name" value="HISTONE H3.2"/>
    <property type="match status" value="1"/>
</dbReference>
<dbReference type="InterPro" id="IPR000164">
    <property type="entry name" value="Histone_H3/CENP-A"/>
</dbReference>
<dbReference type="PANTHER" id="PTHR45810:SF17">
    <property type="entry name" value="HISTONE H3-LIKE CENTROMERIC PROTEIN A"/>
    <property type="match status" value="1"/>
</dbReference>
<evidence type="ECO:0000256" key="5">
    <source>
        <dbReference type="ARBA" id="ARBA00023125"/>
    </source>
</evidence>
<organism evidence="9 10">
    <name type="scientific">Acanthocheilonema viteae</name>
    <name type="common">Filarial nematode worm</name>
    <name type="synonym">Dipetalonema viteae</name>
    <dbReference type="NCBI Taxonomy" id="6277"/>
    <lineage>
        <taxon>Eukaryota</taxon>
        <taxon>Metazoa</taxon>
        <taxon>Ecdysozoa</taxon>
        <taxon>Nematoda</taxon>
        <taxon>Chromadorea</taxon>
        <taxon>Rhabditida</taxon>
        <taxon>Spirurina</taxon>
        <taxon>Spiruromorpha</taxon>
        <taxon>Filarioidea</taxon>
        <taxon>Onchocercidae</taxon>
        <taxon>Acanthocheilonema</taxon>
    </lineage>
</organism>
<feature type="domain" description="Core Histone H2A/H2B/H3" evidence="8">
    <location>
        <begin position="158"/>
        <end position="248"/>
    </location>
</feature>
<dbReference type="FunFam" id="1.10.20.10:FF:000085">
    <property type="entry name" value="Histone H3.2"/>
    <property type="match status" value="1"/>
</dbReference>
<accession>A0A498S654</accession>
<dbReference type="EMBL" id="UPTC01000078">
    <property type="protein sequence ID" value="VBB26197.1"/>
    <property type="molecule type" value="Genomic_DNA"/>
</dbReference>
<dbReference type="GO" id="GO:0003677">
    <property type="term" value="F:DNA binding"/>
    <property type="evidence" value="ECO:0007669"/>
    <property type="project" value="UniProtKB-KW"/>
</dbReference>
<dbReference type="SUPFAM" id="SSF47113">
    <property type="entry name" value="Histone-fold"/>
    <property type="match status" value="1"/>
</dbReference>
<comment type="similarity">
    <text evidence="3">Belongs to the histone H3 family.</text>
</comment>
<evidence type="ECO:0000256" key="2">
    <source>
        <dbReference type="ARBA" id="ARBA00004286"/>
    </source>
</evidence>
<dbReference type="InterPro" id="IPR007125">
    <property type="entry name" value="H2A/H2B/H3"/>
</dbReference>
<dbReference type="Pfam" id="PF00125">
    <property type="entry name" value="Histone"/>
    <property type="match status" value="1"/>
</dbReference>
<dbReference type="GO" id="GO:0000786">
    <property type="term" value="C:nucleosome"/>
    <property type="evidence" value="ECO:0007669"/>
    <property type="project" value="UniProtKB-KW"/>
</dbReference>
<gene>
    <name evidence="9" type="ORF">NAV_LOCUS1027</name>
</gene>
<dbReference type="Proteomes" id="UP000276991">
    <property type="component" value="Unassembled WGS sequence"/>
</dbReference>
<evidence type="ECO:0000313" key="10">
    <source>
        <dbReference type="Proteomes" id="UP000276991"/>
    </source>
</evidence>
<dbReference type="GO" id="GO:0030527">
    <property type="term" value="F:structural constituent of chromatin"/>
    <property type="evidence" value="ECO:0007669"/>
    <property type="project" value="InterPro"/>
</dbReference>
<protein>
    <recommendedName>
        <fullName evidence="8">Core Histone H2A/H2B/H3 domain-containing protein</fullName>
    </recommendedName>
</protein>
<keyword evidence="10" id="KW-1185">Reference proteome</keyword>
<name>A0A498S654_ACAVI</name>
<dbReference type="GO" id="GO:0046982">
    <property type="term" value="F:protein heterodimerization activity"/>
    <property type="evidence" value="ECO:0007669"/>
    <property type="project" value="InterPro"/>
</dbReference>
<keyword evidence="4" id="KW-0158">Chromosome</keyword>
<keyword evidence="5" id="KW-0238">DNA-binding</keyword>
<dbReference type="AlphaFoldDB" id="A0A498S654"/>
<dbReference type="SMART" id="SM00428">
    <property type="entry name" value="H3"/>
    <property type="match status" value="1"/>
</dbReference>
<dbReference type="PROSITE" id="PS00959">
    <property type="entry name" value="HISTONE_H3_2"/>
    <property type="match status" value="1"/>
</dbReference>
<dbReference type="OrthoDB" id="5843301at2759"/>
<keyword evidence="6" id="KW-0539">Nucleus</keyword>
<evidence type="ECO:0000256" key="6">
    <source>
        <dbReference type="ARBA" id="ARBA00023242"/>
    </source>
</evidence>
<proteinExistence type="inferred from homology"/>
<evidence type="ECO:0000256" key="3">
    <source>
        <dbReference type="ARBA" id="ARBA00010343"/>
    </source>
</evidence>
<evidence type="ECO:0000256" key="1">
    <source>
        <dbReference type="ARBA" id="ARBA00004123"/>
    </source>
</evidence>
<dbReference type="InterPro" id="IPR009072">
    <property type="entry name" value="Histone-fold"/>
</dbReference>
<sequence>MCGLAQPTGSILGSGRLRINRKKDLSKLGILLESEIARGRQEGQSDSACGLFELRCVNRGGHFQIFEHWTAEMVRTKADVKKYDLSSNSLKSNSTAEDSIFSIIQHHNTSSELQQAPERKANLENRISEQGMNRSGGRPRYGHKVVRDSKKRSRRYRPGAKALKEIRKYQKSTNLLVRKLPFARLVKEIANEVTSTTERCRFAVEAIAALQEASEAFLVQIFENALLCSQHAKRVTVMPRDIQLVRRLLNF</sequence>
<evidence type="ECO:0000313" key="9">
    <source>
        <dbReference type="EMBL" id="VBB26197.1"/>
    </source>
</evidence>
<keyword evidence="7" id="KW-0544">Nucleosome core</keyword>
<evidence type="ECO:0000256" key="7">
    <source>
        <dbReference type="ARBA" id="ARBA00023269"/>
    </source>
</evidence>
<dbReference type="CDD" id="cd22911">
    <property type="entry name" value="HFD_H3"/>
    <property type="match status" value="1"/>
</dbReference>
<comment type="subcellular location">
    <subcellularLocation>
        <location evidence="2">Chromosome</location>
    </subcellularLocation>
    <subcellularLocation>
        <location evidence="1">Nucleus</location>
    </subcellularLocation>
</comment>